<keyword evidence="1" id="KW-0540">Nuclease</keyword>
<keyword evidence="1" id="KW-0255">Endonuclease</keyword>
<dbReference type="RefSeq" id="WP_076535195.1">
    <property type="nucleotide sequence ID" value="NZ_FOAC01000002.1"/>
</dbReference>
<dbReference type="EMBL" id="FTNV01000003">
    <property type="protein sequence ID" value="SIS24640.1"/>
    <property type="molecule type" value="Genomic_DNA"/>
</dbReference>
<evidence type="ECO:0000313" key="1">
    <source>
        <dbReference type="EMBL" id="SIS24640.1"/>
    </source>
</evidence>
<dbReference type="GO" id="GO:0004519">
    <property type="term" value="F:endonuclease activity"/>
    <property type="evidence" value="ECO:0007669"/>
    <property type="project" value="UniProtKB-KW"/>
</dbReference>
<protein>
    <submittedName>
        <fullName evidence="1">SacI restriction endonuclease</fullName>
    </submittedName>
</protein>
<proteinExistence type="predicted"/>
<gene>
    <name evidence="1" type="ORF">SAMN05421666_3141</name>
</gene>
<sequence>MKIDKVAAKELVRHQAERDDVPSAWIGKVRELSRLCEEGVSKTHLAFLATAMLAKACDRRADLFAIKPQHAKNAEGAFSARVLCHSVLVPLSAELGFSLGVTGREPLNNQPYFRMTRLDDGTPVHPGGRAAFEYMLDLVRELEQGDEENAADALAAFVAVRREFQPNYADHSSSITVVPWKLAELAEGFVSEASENGRRAQAVAAGLMDTVYGADRVESGRVNDPSRRHPGDVCVVNAERTGWEKAIEVRDKPVAASDVQIFGKKCLDLGVRDAALLMVSEKQTILDSVALQRWAQNFGLGLTLFVGWQSFVEQVLYWSPLTKPDVAKLAIGTIHKRLVEVEVAETSVVRWQEITAKANT</sequence>
<organism evidence="1 2">
    <name type="scientific">Roseovarius nanhaiticus</name>
    <dbReference type="NCBI Taxonomy" id="573024"/>
    <lineage>
        <taxon>Bacteria</taxon>
        <taxon>Pseudomonadati</taxon>
        <taxon>Pseudomonadota</taxon>
        <taxon>Alphaproteobacteria</taxon>
        <taxon>Rhodobacterales</taxon>
        <taxon>Roseobacteraceae</taxon>
        <taxon>Roseovarius</taxon>
    </lineage>
</organism>
<dbReference type="Proteomes" id="UP000186019">
    <property type="component" value="Unassembled WGS sequence"/>
</dbReference>
<dbReference type="Pfam" id="PF09566">
    <property type="entry name" value="RE_SacI"/>
    <property type="match status" value="1"/>
</dbReference>
<dbReference type="AlphaFoldDB" id="A0A1N7HIY0"/>
<keyword evidence="2" id="KW-1185">Reference proteome</keyword>
<reference evidence="1 2" key="1">
    <citation type="submission" date="2017-01" db="EMBL/GenBank/DDBJ databases">
        <authorList>
            <person name="Mah S.A."/>
            <person name="Swanson W.J."/>
            <person name="Moy G.W."/>
            <person name="Vacquier V.D."/>
        </authorList>
    </citation>
    <scope>NUCLEOTIDE SEQUENCE [LARGE SCALE GENOMIC DNA]</scope>
    <source>
        <strain evidence="1 2">DSM 29590</strain>
    </source>
</reference>
<keyword evidence="1" id="KW-0378">Hydrolase</keyword>
<evidence type="ECO:0000313" key="2">
    <source>
        <dbReference type="Proteomes" id="UP000186019"/>
    </source>
</evidence>
<name>A0A1N7HIY0_9RHOB</name>
<dbReference type="OrthoDB" id="7107770at2"/>
<dbReference type="InterPro" id="IPR019066">
    <property type="entry name" value="Restrct_endonuc_II_SacI"/>
</dbReference>
<accession>A0A1N7HIY0</accession>